<sequence>MFEKEIAVKTKVRQSNIELLRIIAMFFVLIGHANGVVMGMLSPVEIETATLSSFIRILFMSIAIGGVNIFVLISGWFGVRANYRGLAKLLFQFFFLLWGIYIVAVLCGETTFDSQGIRISMGLTQEYWFVMGYLGLYILSPVLNAFVEKVNKRLFQMFLITFYIYQCYYCWITGVVNYFGGYSIIFFCGLYLTARYFRLYPSGRLNRLSLYVYIAITCFISIIVVLSVWKFGNAMKMLRYDNPLIILSSMALLLFFCKFRFQSPVVNWLAASSFAVYIVHFNPYVFKFFKRGVLYFTSTLDGGLLVLGIFLFLSAVYLFCVFIDQIRIGMWNLLQHNIYQQK</sequence>
<feature type="transmembrane region" description="Helical" evidence="1">
    <location>
        <begin position="89"/>
        <end position="107"/>
    </location>
</feature>
<feature type="transmembrane region" description="Helical" evidence="1">
    <location>
        <begin position="127"/>
        <end position="147"/>
    </location>
</feature>
<reference evidence="4" key="1">
    <citation type="submission" date="2016-01" db="EMBL/GenBank/DDBJ databases">
        <authorList>
            <person name="Mitreva M."/>
            <person name="Pepin K.H."/>
            <person name="Mihindukulasuriya K.A."/>
            <person name="Fulton R."/>
            <person name="Fronick C."/>
            <person name="O'Laughlin M."/>
            <person name="Miner T."/>
            <person name="Herter B."/>
            <person name="Rosa B.A."/>
            <person name="Cordes M."/>
            <person name="Tomlinson C."/>
            <person name="Wollam A."/>
            <person name="Palsikar V.B."/>
            <person name="Mardis E.R."/>
            <person name="Wilson R.K."/>
        </authorList>
    </citation>
    <scope>NUCLEOTIDE SEQUENCE [LARGE SCALE GENOMIC DNA]</scope>
    <source>
        <strain evidence="4">MJR7716</strain>
    </source>
</reference>
<keyword evidence="1" id="KW-1133">Transmembrane helix</keyword>
<dbReference type="STRING" id="28128.HMPREF3226_00928"/>
<proteinExistence type="predicted"/>
<feature type="transmembrane region" description="Helical" evidence="1">
    <location>
        <begin position="20"/>
        <end position="41"/>
    </location>
</feature>
<accession>A0A133QDL0</accession>
<evidence type="ECO:0000313" key="4">
    <source>
        <dbReference type="Proteomes" id="UP000070533"/>
    </source>
</evidence>
<dbReference type="InterPro" id="IPR002656">
    <property type="entry name" value="Acyl_transf_3_dom"/>
</dbReference>
<dbReference type="Pfam" id="PF01757">
    <property type="entry name" value="Acyl_transf_3"/>
    <property type="match status" value="1"/>
</dbReference>
<dbReference type="Proteomes" id="UP000070533">
    <property type="component" value="Unassembled WGS sequence"/>
</dbReference>
<evidence type="ECO:0000313" key="3">
    <source>
        <dbReference type="EMBL" id="KXA40883.1"/>
    </source>
</evidence>
<organism evidence="3 4">
    <name type="scientific">Prevotella corporis</name>
    <dbReference type="NCBI Taxonomy" id="28128"/>
    <lineage>
        <taxon>Bacteria</taxon>
        <taxon>Pseudomonadati</taxon>
        <taxon>Bacteroidota</taxon>
        <taxon>Bacteroidia</taxon>
        <taxon>Bacteroidales</taxon>
        <taxon>Prevotellaceae</taxon>
        <taxon>Prevotella</taxon>
    </lineage>
</organism>
<dbReference type="PATRIC" id="fig|28128.5.peg.929"/>
<dbReference type="RefSeq" id="WP_060940429.1">
    <property type="nucleotide sequence ID" value="NZ_KQ957214.1"/>
</dbReference>
<dbReference type="AlphaFoldDB" id="A0A133QDL0"/>
<feature type="domain" description="Acyltransferase 3" evidence="2">
    <location>
        <begin position="16"/>
        <end position="320"/>
    </location>
</feature>
<evidence type="ECO:0000259" key="2">
    <source>
        <dbReference type="Pfam" id="PF01757"/>
    </source>
</evidence>
<dbReference type="GO" id="GO:0016747">
    <property type="term" value="F:acyltransferase activity, transferring groups other than amino-acyl groups"/>
    <property type="evidence" value="ECO:0007669"/>
    <property type="project" value="InterPro"/>
</dbReference>
<dbReference type="EMBL" id="LRQG01000056">
    <property type="protein sequence ID" value="KXA40883.1"/>
    <property type="molecule type" value="Genomic_DNA"/>
</dbReference>
<gene>
    <name evidence="3" type="ORF">HMPREF3226_00928</name>
</gene>
<protein>
    <recommendedName>
        <fullName evidence="2">Acyltransferase 3 domain-containing protein</fullName>
    </recommendedName>
</protein>
<keyword evidence="1" id="KW-0472">Membrane</keyword>
<comment type="caution">
    <text evidence="3">The sequence shown here is derived from an EMBL/GenBank/DDBJ whole genome shotgun (WGS) entry which is preliminary data.</text>
</comment>
<keyword evidence="4" id="KW-1185">Reference proteome</keyword>
<feature type="transmembrane region" description="Helical" evidence="1">
    <location>
        <begin position="53"/>
        <end position="77"/>
    </location>
</feature>
<name>A0A133QDL0_9BACT</name>
<keyword evidence="1" id="KW-0812">Transmembrane</keyword>
<evidence type="ECO:0000256" key="1">
    <source>
        <dbReference type="SAM" id="Phobius"/>
    </source>
</evidence>
<feature type="transmembrane region" description="Helical" evidence="1">
    <location>
        <begin position="268"/>
        <end position="285"/>
    </location>
</feature>
<dbReference type="OrthoDB" id="1082824at2"/>
<feature type="transmembrane region" description="Helical" evidence="1">
    <location>
        <begin position="210"/>
        <end position="232"/>
    </location>
</feature>
<feature type="transmembrane region" description="Helical" evidence="1">
    <location>
        <begin position="305"/>
        <end position="323"/>
    </location>
</feature>